<dbReference type="PANTHER" id="PTHR30535">
    <property type="entry name" value="VITAMIN B12-BINDING PROTEIN"/>
    <property type="match status" value="1"/>
</dbReference>
<keyword evidence="3" id="KW-1185">Reference proteome</keyword>
<dbReference type="PANTHER" id="PTHR30535:SF34">
    <property type="entry name" value="MOLYBDATE-BINDING PROTEIN MOLA"/>
    <property type="match status" value="1"/>
</dbReference>
<evidence type="ECO:0000313" key="3">
    <source>
        <dbReference type="Proteomes" id="UP001242010"/>
    </source>
</evidence>
<evidence type="ECO:0000259" key="1">
    <source>
        <dbReference type="PROSITE" id="PS50983"/>
    </source>
</evidence>
<dbReference type="SUPFAM" id="SSF53807">
    <property type="entry name" value="Helical backbone' metal receptor"/>
    <property type="match status" value="1"/>
</dbReference>
<reference evidence="3" key="1">
    <citation type="journal article" date="2023" name="Int. J. Syst. Evol. Microbiol.">
        <title>Mesoterricola silvestris gen. nov., sp. nov., Mesoterricola sediminis sp. nov., Geothrix oryzae sp. nov., Geothrix edaphica sp. nov., Geothrix rubra sp. nov., and Geothrix limicola sp. nov., six novel members of Acidobacteriota isolated from soils.</title>
        <authorList>
            <person name="Itoh H."/>
            <person name="Sugisawa Y."/>
            <person name="Mise K."/>
            <person name="Xu Z."/>
            <person name="Kuniyasu M."/>
            <person name="Ushijima N."/>
            <person name="Kawano K."/>
            <person name="Kobayashi E."/>
            <person name="Shiratori Y."/>
            <person name="Masuda Y."/>
            <person name="Senoo K."/>
        </authorList>
    </citation>
    <scope>NUCLEOTIDE SEQUENCE [LARGE SCALE GENOMIC DNA]</scope>
    <source>
        <strain evidence="3">Red222</strain>
    </source>
</reference>
<dbReference type="PROSITE" id="PS50983">
    <property type="entry name" value="FE_B12_PBP"/>
    <property type="match status" value="1"/>
</dbReference>
<gene>
    <name evidence="2" type="ORF">GETHOR_03380</name>
</gene>
<dbReference type="Pfam" id="PF01497">
    <property type="entry name" value="Peripla_BP_2"/>
    <property type="match status" value="1"/>
</dbReference>
<organism evidence="2 3">
    <name type="scientific">Geothrix oryzae</name>
    <dbReference type="NCBI Taxonomy" id="2927975"/>
    <lineage>
        <taxon>Bacteria</taxon>
        <taxon>Pseudomonadati</taxon>
        <taxon>Acidobacteriota</taxon>
        <taxon>Holophagae</taxon>
        <taxon>Holophagales</taxon>
        <taxon>Holophagaceae</taxon>
        <taxon>Geothrix</taxon>
    </lineage>
</organism>
<dbReference type="RefSeq" id="WP_286354861.1">
    <property type="nucleotide sequence ID" value="NZ_AP027079.1"/>
</dbReference>
<accession>A0ABM8DMT8</accession>
<dbReference type="Gene3D" id="3.40.50.1980">
    <property type="entry name" value="Nitrogenase molybdenum iron protein domain"/>
    <property type="match status" value="2"/>
</dbReference>
<proteinExistence type="predicted"/>
<dbReference type="InterPro" id="IPR002491">
    <property type="entry name" value="ABC_transptr_periplasmic_BD"/>
</dbReference>
<feature type="domain" description="Fe/B12 periplasmic-binding" evidence="1">
    <location>
        <begin position="27"/>
        <end position="281"/>
    </location>
</feature>
<dbReference type="InterPro" id="IPR050902">
    <property type="entry name" value="ABC_Transporter_SBP"/>
</dbReference>
<evidence type="ECO:0000313" key="2">
    <source>
        <dbReference type="EMBL" id="BDU68237.1"/>
    </source>
</evidence>
<dbReference type="Proteomes" id="UP001242010">
    <property type="component" value="Chromosome"/>
</dbReference>
<dbReference type="EMBL" id="AP027079">
    <property type="protein sequence ID" value="BDU68237.1"/>
    <property type="molecule type" value="Genomic_DNA"/>
</dbReference>
<sequence>MSRSSAPRLFALLLLLVLPLLAARPQRVVSQAVGTDELLLALADPGQIAALSHIGRDGRFSVVADEAKRFPSLKDSDAESVLRFRPDLVLAASFTRPETLALLRRAGVRLVVLDRFDTLEDVYASLRILGRELGQQARAEALIASCRGRVEALAARLKGVRPVRVLTAGAYPFTSGAGTTFQDFCDHAGALNVAAEAGLKGHAPTPSEKLLTWNPEVLVVSGDRPDGADIRARLAEIPHYRALAAFRAGRFAVIPGALMSSVSHHRIDAYERLARALHPERFR</sequence>
<protein>
    <submittedName>
        <fullName evidence="2">Cobalamin ABC transporter substrate-binding protein</fullName>
    </submittedName>
</protein>
<name>A0ABM8DMT8_9BACT</name>